<feature type="non-terminal residue" evidence="1">
    <location>
        <position position="1"/>
    </location>
</feature>
<dbReference type="Proteomes" id="UP001206878">
    <property type="component" value="Unassembled WGS sequence"/>
</dbReference>
<dbReference type="AlphaFoldDB" id="A0AAW5MTT3"/>
<dbReference type="EMBL" id="JANPXH010001311">
    <property type="protein sequence ID" value="MCR6679469.1"/>
    <property type="molecule type" value="Genomic_DNA"/>
</dbReference>
<protein>
    <submittedName>
        <fullName evidence="1">Uncharacterized protein</fullName>
    </submittedName>
</protein>
<evidence type="ECO:0000313" key="2">
    <source>
        <dbReference type="Proteomes" id="UP001206878"/>
    </source>
</evidence>
<reference evidence="1" key="1">
    <citation type="submission" date="2022-07" db="EMBL/GenBank/DDBJ databases">
        <title>Diversity of ethanolamine utilization by human commensal Escherichia coli.</title>
        <authorList>
            <person name="Jubelin G."/>
        </authorList>
    </citation>
    <scope>NUCLEOTIDE SEQUENCE</scope>
    <source>
        <strain evidence="1">S1</strain>
    </source>
</reference>
<sequence>VRQKVLIVAYFSDKISADKIMAPHKKNNIERTKQFNGLWSYRLRLKQIILDKKRNRASV</sequence>
<gene>
    <name evidence="1" type="ORF">NVV43_28880</name>
</gene>
<organism evidence="1 2">
    <name type="scientific">Escherichia marmotae</name>
    <dbReference type="NCBI Taxonomy" id="1499973"/>
    <lineage>
        <taxon>Bacteria</taxon>
        <taxon>Pseudomonadati</taxon>
        <taxon>Pseudomonadota</taxon>
        <taxon>Gammaproteobacteria</taxon>
        <taxon>Enterobacterales</taxon>
        <taxon>Enterobacteriaceae</taxon>
        <taxon>Escherichia</taxon>
    </lineage>
</organism>
<accession>A0AAW5MTT3</accession>
<comment type="caution">
    <text evidence="1">The sequence shown here is derived from an EMBL/GenBank/DDBJ whole genome shotgun (WGS) entry which is preliminary data.</text>
</comment>
<proteinExistence type="predicted"/>
<name>A0AAW5MTT3_9ESCH</name>
<evidence type="ECO:0000313" key="1">
    <source>
        <dbReference type="EMBL" id="MCR6679469.1"/>
    </source>
</evidence>